<evidence type="ECO:0000313" key="3">
    <source>
        <dbReference type="Proteomes" id="UP000018208"/>
    </source>
</evidence>
<dbReference type="VEuPathDB" id="GiardiaDB:SS50377_25460"/>
<reference evidence="2" key="2">
    <citation type="submission" date="2020-12" db="EMBL/GenBank/DDBJ databases">
        <title>New Spironucleus salmonicida genome in near-complete chromosomes.</title>
        <authorList>
            <person name="Xu F."/>
            <person name="Kurt Z."/>
            <person name="Jimenez-Gonzalez A."/>
            <person name="Astvaldsson A."/>
            <person name="Andersson J.O."/>
            <person name="Svard S.G."/>
        </authorList>
    </citation>
    <scope>NUCLEOTIDE SEQUENCE</scope>
    <source>
        <strain evidence="2">ATCC 50377</strain>
    </source>
</reference>
<keyword evidence="3" id="KW-1185">Reference proteome</keyword>
<protein>
    <submittedName>
        <fullName evidence="1">Uncharacterized protein</fullName>
    </submittedName>
</protein>
<sequence>MILNSSQQKIQTLDEIQSQQTCQAIILCQNLIISGYSQSPFPAVLYLDLSLNCLKNLYKLDITFPNLQVLKVSGNNLVEFSGNNFKYLKYLDLSKNQIKSCYKIPKTCIYINLANNLLDEFILVSNVVIQVDLSNNKLKLIQISSDSLLSIDISYNQFESVNQLVCLLHSSQLEYIKVNNNQFSIFSDYEILELYAQFVGQSQIDFPYSQLICTFNSVLNVVIRQDSSIDKRINISQMEQKQSGFVSKIGEYEVSNFLFDYDKNLKYKHRKQSILPEIDTILKFPSEIQLCNSKDSEQDQTYDKRFLFPQPQIIFHEWNLWKDNQSCPLPQQAYLQIIPHANVKNETLQKLSEKINWANKNEKFKEQLELYLIQLNQLYTFQFYGINIFNMNESVNCDNVLQMQPILSRIMEINPNYFSLPRIMLQDNIIQPQRLDRFNINTDESFFYISKLEFYNCDLDFMNFSENQDLSQCVKYLKLVDCGLKQPNHLLFLSYFQAIEHLVIIDEVIKDGFNHSLGAAISCCHSLQTFNGEKFENLYQTEILNCNVQERIISKILNKKFEQVNLPYVNTAIFD</sequence>
<name>V6LKW6_9EUKA</name>
<dbReference type="Proteomes" id="UP000018208">
    <property type="component" value="Unassembled WGS sequence"/>
</dbReference>
<evidence type="ECO:0000313" key="2">
    <source>
        <dbReference type="EMBL" id="KAH0573340.1"/>
    </source>
</evidence>
<reference evidence="1 2" key="1">
    <citation type="journal article" date="2014" name="PLoS Genet.">
        <title>The Genome of Spironucleus salmonicida Highlights a Fish Pathogen Adapted to Fluctuating Environments.</title>
        <authorList>
            <person name="Xu F."/>
            <person name="Jerlstrom-Hultqvist J."/>
            <person name="Einarsson E."/>
            <person name="Astvaldsson A."/>
            <person name="Svard S.G."/>
            <person name="Andersson J.O."/>
        </authorList>
    </citation>
    <scope>NUCLEOTIDE SEQUENCE</scope>
    <source>
        <strain evidence="2">ATCC 50377</strain>
    </source>
</reference>
<gene>
    <name evidence="1" type="ORF">SS50377_15027</name>
    <name evidence="2" type="ORF">SS50377_25460</name>
</gene>
<evidence type="ECO:0000313" key="1">
    <source>
        <dbReference type="EMBL" id="EST45008.1"/>
    </source>
</evidence>
<dbReference type="OrthoDB" id="8195690at2759"/>
<dbReference type="SUPFAM" id="SSF52058">
    <property type="entry name" value="L domain-like"/>
    <property type="match status" value="1"/>
</dbReference>
<accession>V6LKW6</accession>
<dbReference type="AlphaFoldDB" id="V6LKW6"/>
<dbReference type="Gene3D" id="3.80.10.10">
    <property type="entry name" value="Ribonuclease Inhibitor"/>
    <property type="match status" value="1"/>
</dbReference>
<dbReference type="EMBL" id="AUWU02000005">
    <property type="protein sequence ID" value="KAH0573340.1"/>
    <property type="molecule type" value="Genomic_DNA"/>
</dbReference>
<organism evidence="1">
    <name type="scientific">Spironucleus salmonicida</name>
    <dbReference type="NCBI Taxonomy" id="348837"/>
    <lineage>
        <taxon>Eukaryota</taxon>
        <taxon>Metamonada</taxon>
        <taxon>Diplomonadida</taxon>
        <taxon>Hexamitidae</taxon>
        <taxon>Hexamitinae</taxon>
        <taxon>Spironucleus</taxon>
    </lineage>
</organism>
<proteinExistence type="predicted"/>
<dbReference type="EMBL" id="KI546101">
    <property type="protein sequence ID" value="EST45008.1"/>
    <property type="molecule type" value="Genomic_DNA"/>
</dbReference>
<dbReference type="InterPro" id="IPR032675">
    <property type="entry name" value="LRR_dom_sf"/>
</dbReference>